<evidence type="ECO:0000313" key="1">
    <source>
        <dbReference type="EMBL" id="AAO47701.1"/>
    </source>
</evidence>
<dbReference type="AlphaFoldDB" id="Q84AP4"/>
<dbReference type="EMBL" id="AY177619">
    <property type="protein sequence ID" value="AAO47701.1"/>
    <property type="molecule type" value="Genomic_DNA"/>
</dbReference>
<organism evidence="1">
    <name type="scientific">Aeromonas hydrophila</name>
    <dbReference type="NCBI Taxonomy" id="644"/>
    <lineage>
        <taxon>Bacteria</taxon>
        <taxon>Pseudomonadati</taxon>
        <taxon>Pseudomonadota</taxon>
        <taxon>Gammaproteobacteria</taxon>
        <taxon>Aeromonadales</taxon>
        <taxon>Aeromonadaceae</taxon>
        <taxon>Aeromonas</taxon>
    </lineage>
</organism>
<reference evidence="1" key="1">
    <citation type="submission" date="2002-11" db="EMBL/GenBank/DDBJ databases">
        <authorList>
            <person name="Zhang Y."/>
            <person name="Lau Y.L."/>
            <person name="Arakawa E."/>
            <person name="Leung K.Y."/>
        </authorList>
    </citation>
    <scope>NUCLEOTIDE SEQUENCE</scope>
    <source>
        <strain evidence="1">PPD88/90</strain>
    </source>
</reference>
<protein>
    <submittedName>
        <fullName evidence="1">Uncharacterized protein</fullName>
    </submittedName>
</protein>
<reference evidence="1" key="2">
    <citation type="journal article" date="2003" name="Microbiology">
        <title>Detection and genetic analysis of group II capsules in Aeromonas hydrophila.</title>
        <authorList>
            <person name="Zhang Y.L."/>
            <person name="Lau Y.L."/>
            <person name="Arakawa E."/>
            <person name="Leung K.Y."/>
        </authorList>
    </citation>
    <scope>NUCLEOTIDE SEQUENCE</scope>
    <source>
        <strain evidence="1">PPD88/90</strain>
    </source>
</reference>
<name>Q84AP4_AERHY</name>
<sequence>MDLVDGDSFYLQTGSMDINGLPHKKEAWHINGAHKYQVFLDAHYGEQRPDCAMFFIQYDAEKRIAHKYQQIYNGLNKIEFETTPDARYFKYRLAFQRPRNSQHQTTQDHCGRDAARSTAITLGKFANLPEEIAPLFELKAQSVDICLLKKRIHALGRLLQWFKKTHFGSIKKISLGTCLFEKPPSKKIFVYSFGKNLAKANPTKLGLAYWALPKNLIKNWGGPAQREKFEISPWASPPSKNFGTKADF</sequence>
<proteinExistence type="predicted"/>
<accession>Q84AP4</accession>